<evidence type="ECO:0000313" key="2">
    <source>
        <dbReference type="EMBL" id="GFC86110.1"/>
    </source>
</evidence>
<organism evidence="2">
    <name type="scientific">Tanacetum cinerariifolium</name>
    <name type="common">Dalmatian daisy</name>
    <name type="synonym">Chrysanthemum cinerariifolium</name>
    <dbReference type="NCBI Taxonomy" id="118510"/>
    <lineage>
        <taxon>Eukaryota</taxon>
        <taxon>Viridiplantae</taxon>
        <taxon>Streptophyta</taxon>
        <taxon>Embryophyta</taxon>
        <taxon>Tracheophyta</taxon>
        <taxon>Spermatophyta</taxon>
        <taxon>Magnoliopsida</taxon>
        <taxon>eudicotyledons</taxon>
        <taxon>Gunneridae</taxon>
        <taxon>Pentapetalae</taxon>
        <taxon>asterids</taxon>
        <taxon>campanulids</taxon>
        <taxon>Asterales</taxon>
        <taxon>Asteraceae</taxon>
        <taxon>Asteroideae</taxon>
        <taxon>Anthemideae</taxon>
        <taxon>Anthemidinae</taxon>
        <taxon>Tanacetum</taxon>
    </lineage>
</organism>
<gene>
    <name evidence="2" type="ORF">Tci_858080</name>
</gene>
<sequence length="147" mass="15792">VCSFWPRTACATAAARCYRYRCPCGHLRVAPIRARRAAARRLSSGRRASLEGRAGPSAKWPERSRPTRGRGCPTLALASNRSGPLAAALRHMEFAERPFAAPAAGRRRVASLRLALRLAPLAVGPAKGRLELAVALLHGRHVVEAVA</sequence>
<feature type="compositionally biased region" description="Low complexity" evidence="1">
    <location>
        <begin position="43"/>
        <end position="55"/>
    </location>
</feature>
<proteinExistence type="predicted"/>
<evidence type="ECO:0000256" key="1">
    <source>
        <dbReference type="SAM" id="MobiDB-lite"/>
    </source>
</evidence>
<protein>
    <submittedName>
        <fullName evidence="2">Uncharacterized protein</fullName>
    </submittedName>
</protein>
<comment type="caution">
    <text evidence="2">The sequence shown here is derived from an EMBL/GenBank/DDBJ whole genome shotgun (WGS) entry which is preliminary data.</text>
</comment>
<feature type="region of interest" description="Disordered" evidence="1">
    <location>
        <begin position="43"/>
        <end position="70"/>
    </location>
</feature>
<reference evidence="2" key="1">
    <citation type="journal article" date="2019" name="Sci. Rep.">
        <title>Draft genome of Tanacetum cinerariifolium, the natural source of mosquito coil.</title>
        <authorList>
            <person name="Yamashiro T."/>
            <person name="Shiraishi A."/>
            <person name="Satake H."/>
            <person name="Nakayama K."/>
        </authorList>
    </citation>
    <scope>NUCLEOTIDE SEQUENCE</scope>
</reference>
<name>A0A699RI33_TANCI</name>
<feature type="non-terminal residue" evidence="2">
    <location>
        <position position="1"/>
    </location>
</feature>
<dbReference type="EMBL" id="BKCJ011103436">
    <property type="protein sequence ID" value="GFC86110.1"/>
    <property type="molecule type" value="Genomic_DNA"/>
</dbReference>
<accession>A0A699RI33</accession>
<dbReference type="AlphaFoldDB" id="A0A699RI33"/>